<organism evidence="1 2">
    <name type="scientific">Enterocloster lavalensis</name>
    <dbReference type="NCBI Taxonomy" id="460384"/>
    <lineage>
        <taxon>Bacteria</taxon>
        <taxon>Bacillati</taxon>
        <taxon>Bacillota</taxon>
        <taxon>Clostridia</taxon>
        <taxon>Lachnospirales</taxon>
        <taxon>Lachnospiraceae</taxon>
        <taxon>Enterocloster</taxon>
    </lineage>
</organism>
<dbReference type="AlphaFoldDB" id="A0A1I0AIZ2"/>
<dbReference type="EMBL" id="FOIM01000001">
    <property type="protein sequence ID" value="SES94205.1"/>
    <property type="molecule type" value="Genomic_DNA"/>
</dbReference>
<keyword evidence="2" id="KW-1185">Reference proteome</keyword>
<gene>
    <name evidence="1" type="ORF">SAMN05216313_10161</name>
</gene>
<evidence type="ECO:0000313" key="1">
    <source>
        <dbReference type="EMBL" id="SES94205.1"/>
    </source>
</evidence>
<sequence length="52" mass="5993">MKREKETKENPRPGYLPLRLAGILGWGFLVEYNSLRSSNGQMIYSVSFSKSR</sequence>
<evidence type="ECO:0000313" key="2">
    <source>
        <dbReference type="Proteomes" id="UP000198508"/>
    </source>
</evidence>
<reference evidence="2" key="1">
    <citation type="submission" date="2016-10" db="EMBL/GenBank/DDBJ databases">
        <authorList>
            <person name="Varghese N."/>
            <person name="Submissions S."/>
        </authorList>
    </citation>
    <scope>NUCLEOTIDE SEQUENCE [LARGE SCALE GENOMIC DNA]</scope>
    <source>
        <strain evidence="2">NLAE-zl-G277</strain>
    </source>
</reference>
<name>A0A1I0AIZ2_9FIRM</name>
<dbReference type="Proteomes" id="UP000198508">
    <property type="component" value="Unassembled WGS sequence"/>
</dbReference>
<proteinExistence type="predicted"/>
<accession>A0A1I0AIZ2</accession>
<protein>
    <submittedName>
        <fullName evidence="1">Uncharacterized protein</fullName>
    </submittedName>
</protein>